<evidence type="ECO:0000313" key="3">
    <source>
        <dbReference type="EMBL" id="KAK1284768.1"/>
    </source>
</evidence>
<name>A0AAV9C8X7_ACOCL</name>
<reference evidence="3" key="1">
    <citation type="journal article" date="2023" name="Nat. Commun.">
        <title>Diploid and tetraploid genomes of Acorus and the evolution of monocots.</title>
        <authorList>
            <person name="Ma L."/>
            <person name="Liu K.W."/>
            <person name="Li Z."/>
            <person name="Hsiao Y.Y."/>
            <person name="Qi Y."/>
            <person name="Fu T."/>
            <person name="Tang G.D."/>
            <person name="Zhang D."/>
            <person name="Sun W.H."/>
            <person name="Liu D.K."/>
            <person name="Li Y."/>
            <person name="Chen G.Z."/>
            <person name="Liu X.D."/>
            <person name="Liao X.Y."/>
            <person name="Jiang Y.T."/>
            <person name="Yu X."/>
            <person name="Hao Y."/>
            <person name="Huang J."/>
            <person name="Zhao X.W."/>
            <person name="Ke S."/>
            <person name="Chen Y.Y."/>
            <person name="Wu W.L."/>
            <person name="Hsu J.L."/>
            <person name="Lin Y.F."/>
            <person name="Huang M.D."/>
            <person name="Li C.Y."/>
            <person name="Huang L."/>
            <person name="Wang Z.W."/>
            <person name="Zhao X."/>
            <person name="Zhong W.Y."/>
            <person name="Peng D.H."/>
            <person name="Ahmad S."/>
            <person name="Lan S."/>
            <person name="Zhang J.S."/>
            <person name="Tsai W.C."/>
            <person name="Van de Peer Y."/>
            <person name="Liu Z.J."/>
        </authorList>
    </citation>
    <scope>NUCLEOTIDE SEQUENCE</scope>
    <source>
        <strain evidence="3">CP</strain>
    </source>
</reference>
<feature type="compositionally biased region" description="Polar residues" evidence="2">
    <location>
        <begin position="313"/>
        <end position="323"/>
    </location>
</feature>
<feature type="compositionally biased region" description="Low complexity" evidence="2">
    <location>
        <begin position="82"/>
        <end position="103"/>
    </location>
</feature>
<keyword evidence="4" id="KW-1185">Reference proteome</keyword>
<protein>
    <submittedName>
        <fullName evidence="3">Uncharacterized protein</fullName>
    </submittedName>
</protein>
<keyword evidence="1" id="KW-0175">Coiled coil</keyword>
<reference evidence="3" key="2">
    <citation type="submission" date="2023-06" db="EMBL/GenBank/DDBJ databases">
        <authorList>
            <person name="Ma L."/>
            <person name="Liu K.-W."/>
            <person name="Li Z."/>
            <person name="Hsiao Y.-Y."/>
            <person name="Qi Y."/>
            <person name="Fu T."/>
            <person name="Tang G."/>
            <person name="Zhang D."/>
            <person name="Sun W.-H."/>
            <person name="Liu D.-K."/>
            <person name="Li Y."/>
            <person name="Chen G.-Z."/>
            <person name="Liu X.-D."/>
            <person name="Liao X.-Y."/>
            <person name="Jiang Y.-T."/>
            <person name="Yu X."/>
            <person name="Hao Y."/>
            <person name="Huang J."/>
            <person name="Zhao X.-W."/>
            <person name="Ke S."/>
            <person name="Chen Y.-Y."/>
            <person name="Wu W.-L."/>
            <person name="Hsu J.-L."/>
            <person name="Lin Y.-F."/>
            <person name="Huang M.-D."/>
            <person name="Li C.-Y."/>
            <person name="Huang L."/>
            <person name="Wang Z.-W."/>
            <person name="Zhao X."/>
            <person name="Zhong W.-Y."/>
            <person name="Peng D.-H."/>
            <person name="Ahmad S."/>
            <person name="Lan S."/>
            <person name="Zhang J.-S."/>
            <person name="Tsai W.-C."/>
            <person name="Van De Peer Y."/>
            <person name="Liu Z.-J."/>
        </authorList>
    </citation>
    <scope>NUCLEOTIDE SEQUENCE</scope>
    <source>
        <strain evidence="3">CP</strain>
        <tissue evidence="3">Leaves</tissue>
    </source>
</reference>
<dbReference type="AlphaFoldDB" id="A0AAV9C8X7"/>
<organism evidence="3 4">
    <name type="scientific">Acorus calamus</name>
    <name type="common">Sweet flag</name>
    <dbReference type="NCBI Taxonomy" id="4465"/>
    <lineage>
        <taxon>Eukaryota</taxon>
        <taxon>Viridiplantae</taxon>
        <taxon>Streptophyta</taxon>
        <taxon>Embryophyta</taxon>
        <taxon>Tracheophyta</taxon>
        <taxon>Spermatophyta</taxon>
        <taxon>Magnoliopsida</taxon>
        <taxon>Liliopsida</taxon>
        <taxon>Acoraceae</taxon>
        <taxon>Acorus</taxon>
    </lineage>
</organism>
<dbReference type="EMBL" id="JAUJYO010000021">
    <property type="protein sequence ID" value="KAK1284768.1"/>
    <property type="molecule type" value="Genomic_DNA"/>
</dbReference>
<evidence type="ECO:0000256" key="2">
    <source>
        <dbReference type="SAM" id="MobiDB-lite"/>
    </source>
</evidence>
<feature type="compositionally biased region" description="Basic and acidic residues" evidence="2">
    <location>
        <begin position="115"/>
        <end position="124"/>
    </location>
</feature>
<feature type="coiled-coil region" evidence="1">
    <location>
        <begin position="144"/>
        <end position="224"/>
    </location>
</feature>
<evidence type="ECO:0000313" key="4">
    <source>
        <dbReference type="Proteomes" id="UP001180020"/>
    </source>
</evidence>
<feature type="compositionally biased region" description="Basic and acidic residues" evidence="2">
    <location>
        <begin position="1"/>
        <end position="24"/>
    </location>
</feature>
<feature type="region of interest" description="Disordered" evidence="2">
    <location>
        <begin position="283"/>
        <end position="323"/>
    </location>
</feature>
<sequence length="323" mass="35983">MSGEKERSIREGGEPGVTHREALNGRDLIAATDDAEEKQYEENGAHEANLQRRLKRKEGEDGQKRKKRKTTSPPSDDAVTTPVSSSARGNSSPPRSSSPSPVGLVNPLSPVPQSKGKEKVNEEGLREISRSLWKTAVMSNELYIRADNANAKRRRKELEEFRRQAKVSKLMETTALKDLEAVKNRLSIAEGLLKERESKWDTERKEWEARVGSLKANLASLEGQLDKTPCTDSSLLLHIEELKRTEATFLEWMRGCLEKLAEVMKAAEVKSYNEGYRKGYEEAANGASPIVPLDSSSVDDDDDDDAEGAQGQGYWSQQPPCQK</sequence>
<dbReference type="Proteomes" id="UP001180020">
    <property type="component" value="Unassembled WGS sequence"/>
</dbReference>
<feature type="compositionally biased region" description="Acidic residues" evidence="2">
    <location>
        <begin position="297"/>
        <end position="307"/>
    </location>
</feature>
<comment type="caution">
    <text evidence="3">The sequence shown here is derived from an EMBL/GenBank/DDBJ whole genome shotgun (WGS) entry which is preliminary data.</text>
</comment>
<accession>A0AAV9C8X7</accession>
<evidence type="ECO:0000256" key="1">
    <source>
        <dbReference type="SAM" id="Coils"/>
    </source>
</evidence>
<gene>
    <name evidence="3" type="ORF">QJS10_CPB21g00785</name>
</gene>
<feature type="region of interest" description="Disordered" evidence="2">
    <location>
        <begin position="1"/>
        <end position="124"/>
    </location>
</feature>
<proteinExistence type="predicted"/>